<dbReference type="AlphaFoldDB" id="A0A1X7K8A2"/>
<keyword evidence="2" id="KW-1185">Reference proteome</keyword>
<organism evidence="1 2">
    <name type="scientific">Paraburkholderia susongensis</name>
    <dbReference type="NCBI Taxonomy" id="1515439"/>
    <lineage>
        <taxon>Bacteria</taxon>
        <taxon>Pseudomonadati</taxon>
        <taxon>Pseudomonadota</taxon>
        <taxon>Betaproteobacteria</taxon>
        <taxon>Burkholderiales</taxon>
        <taxon>Burkholderiaceae</taxon>
        <taxon>Paraburkholderia</taxon>
    </lineage>
</organism>
<dbReference type="STRING" id="1515439.SAMN06265784_103435"/>
<evidence type="ECO:0008006" key="3">
    <source>
        <dbReference type="Google" id="ProtNLM"/>
    </source>
</evidence>
<accession>A0A1X7K8A2</accession>
<evidence type="ECO:0000313" key="1">
    <source>
        <dbReference type="EMBL" id="SMG36934.1"/>
    </source>
</evidence>
<dbReference type="EMBL" id="FXAT01000003">
    <property type="protein sequence ID" value="SMG36934.1"/>
    <property type="molecule type" value="Genomic_DNA"/>
</dbReference>
<evidence type="ECO:0000313" key="2">
    <source>
        <dbReference type="Proteomes" id="UP000193228"/>
    </source>
</evidence>
<reference evidence="2" key="1">
    <citation type="submission" date="2017-04" db="EMBL/GenBank/DDBJ databases">
        <authorList>
            <person name="Varghese N."/>
            <person name="Submissions S."/>
        </authorList>
    </citation>
    <scope>NUCLEOTIDE SEQUENCE [LARGE SCALE GENOMIC DNA]</scope>
    <source>
        <strain evidence="2">LMG 29540</strain>
    </source>
</reference>
<protein>
    <recommendedName>
        <fullName evidence="3">TnsA endonuclease N terminal</fullName>
    </recommendedName>
</protein>
<dbReference type="RefSeq" id="WP_085482882.1">
    <property type="nucleotide sequence ID" value="NZ_FXAT01000003.1"/>
</dbReference>
<name>A0A1X7K8A2_9BURK</name>
<gene>
    <name evidence="1" type="ORF">SAMN06265784_103435</name>
</gene>
<dbReference type="OrthoDB" id="8944779at2"/>
<sequence>MSRVAYTYGRRGRLNSANSGVRETAPTYGKPRNSLFSEKAGGHIKVELNNERLVAHLLIIDPRVKAFQPQPFTVDLIDQRMLFTRDAVRTAWHKHREIPGPKFYTPDFSVDWTDGLHQAIEVKGEGNEGDDVYWDKIARARPILAANGYPLRSVVVPKNGRNPLRMNPGVLKQAIHRLDAWLTDELVARVTRRCESGPISVGALCAEVQLLPGVIPVLLVGGVISADIAHHTICSTLEVSLAYGDLSHLYLIEEMETARGMNG</sequence>
<proteinExistence type="predicted"/>
<dbReference type="Proteomes" id="UP000193228">
    <property type="component" value="Unassembled WGS sequence"/>
</dbReference>